<dbReference type="Pfam" id="PF07963">
    <property type="entry name" value="N_methyl"/>
    <property type="match status" value="1"/>
</dbReference>
<dbReference type="Proteomes" id="UP000316921">
    <property type="component" value="Chromosome"/>
</dbReference>
<accession>A0A518BLR1</accession>
<keyword evidence="3" id="KW-1185">Reference proteome</keyword>
<dbReference type="InterPro" id="IPR045584">
    <property type="entry name" value="Pilin-like"/>
</dbReference>
<evidence type="ECO:0000313" key="3">
    <source>
        <dbReference type="Proteomes" id="UP000316921"/>
    </source>
</evidence>
<dbReference type="InterPro" id="IPR012902">
    <property type="entry name" value="N_methyl_site"/>
</dbReference>
<gene>
    <name evidence="2" type="primary">xcpT_1</name>
    <name evidence="2" type="ORF">Pla133_29950</name>
</gene>
<dbReference type="EMBL" id="CP036287">
    <property type="protein sequence ID" value="QDU67906.1"/>
    <property type="molecule type" value="Genomic_DNA"/>
</dbReference>
<dbReference type="SUPFAM" id="SSF54523">
    <property type="entry name" value="Pili subunits"/>
    <property type="match status" value="1"/>
</dbReference>
<dbReference type="AlphaFoldDB" id="A0A518BLR1"/>
<evidence type="ECO:0000313" key="2">
    <source>
        <dbReference type="EMBL" id="QDU67906.1"/>
    </source>
</evidence>
<keyword evidence="1" id="KW-1133">Transmembrane helix</keyword>
<keyword evidence="1" id="KW-0472">Membrane</keyword>
<name>A0A518BLR1_9BACT</name>
<dbReference type="KEGG" id="pbap:Pla133_29950"/>
<proteinExistence type="predicted"/>
<dbReference type="NCBIfam" id="TIGR02532">
    <property type="entry name" value="IV_pilin_GFxxxE"/>
    <property type="match status" value="1"/>
</dbReference>
<evidence type="ECO:0000256" key="1">
    <source>
        <dbReference type="SAM" id="Phobius"/>
    </source>
</evidence>
<dbReference type="PROSITE" id="PS00409">
    <property type="entry name" value="PROKAR_NTER_METHYL"/>
    <property type="match status" value="1"/>
</dbReference>
<protein>
    <submittedName>
        <fullName evidence="2">Type II secretion system protein G</fullName>
    </submittedName>
</protein>
<organism evidence="2 3">
    <name type="scientific">Engelhardtia mirabilis</name>
    <dbReference type="NCBI Taxonomy" id="2528011"/>
    <lineage>
        <taxon>Bacteria</taxon>
        <taxon>Pseudomonadati</taxon>
        <taxon>Planctomycetota</taxon>
        <taxon>Planctomycetia</taxon>
        <taxon>Planctomycetia incertae sedis</taxon>
        <taxon>Engelhardtia</taxon>
    </lineage>
</organism>
<reference evidence="2 3" key="1">
    <citation type="submission" date="2019-02" db="EMBL/GenBank/DDBJ databases">
        <title>Deep-cultivation of Planctomycetes and their phenomic and genomic characterization uncovers novel biology.</title>
        <authorList>
            <person name="Wiegand S."/>
            <person name="Jogler M."/>
            <person name="Boedeker C."/>
            <person name="Pinto D."/>
            <person name="Vollmers J."/>
            <person name="Rivas-Marin E."/>
            <person name="Kohn T."/>
            <person name="Peeters S.H."/>
            <person name="Heuer A."/>
            <person name="Rast P."/>
            <person name="Oberbeckmann S."/>
            <person name="Bunk B."/>
            <person name="Jeske O."/>
            <person name="Meyerdierks A."/>
            <person name="Storesund J.E."/>
            <person name="Kallscheuer N."/>
            <person name="Luecker S."/>
            <person name="Lage O.M."/>
            <person name="Pohl T."/>
            <person name="Merkel B.J."/>
            <person name="Hornburger P."/>
            <person name="Mueller R.-W."/>
            <person name="Bruemmer F."/>
            <person name="Labrenz M."/>
            <person name="Spormann A.M."/>
            <person name="Op den Camp H."/>
            <person name="Overmann J."/>
            <person name="Amann R."/>
            <person name="Jetten M.S.M."/>
            <person name="Mascher T."/>
            <person name="Medema M.H."/>
            <person name="Devos D.P."/>
            <person name="Kaster A.-K."/>
            <person name="Ovreas L."/>
            <person name="Rohde M."/>
            <person name="Galperin M.Y."/>
            <person name="Jogler C."/>
        </authorList>
    </citation>
    <scope>NUCLEOTIDE SEQUENCE [LARGE SCALE GENOMIC DNA]</scope>
    <source>
        <strain evidence="2 3">Pla133</strain>
    </source>
</reference>
<dbReference type="PANTHER" id="PTHR30093">
    <property type="entry name" value="GENERAL SECRETION PATHWAY PROTEIN G"/>
    <property type="match status" value="1"/>
</dbReference>
<sequence length="232" mass="25602">MTEAHGADNLGVPLVPRPVMLRTNLRTRATSGFTLIELMVVILIIGILATFLLPKIPEAIEEAKITGSRKNLMDIYGGTVAYEGRFDRLPSDSGVKFFACLIYKGVWENTPASARKLTCPGVDLGALTIGELDEEEWFSDPDMIDGSYSAYAGRDTKQFPIRNRRGTEAWVATDNDPEMNFRTTTLMLRGDGSVDRLETATLIEEGVLTEGEEYLAVGPDSPHEMLRKLSLD</sequence>
<keyword evidence="1" id="KW-0812">Transmembrane</keyword>
<feature type="transmembrane region" description="Helical" evidence="1">
    <location>
        <begin position="32"/>
        <end position="53"/>
    </location>
</feature>
<dbReference type="Gene3D" id="3.30.700.10">
    <property type="entry name" value="Glycoprotein, Type 4 Pilin"/>
    <property type="match status" value="1"/>
</dbReference>